<dbReference type="Pfam" id="PF12730">
    <property type="entry name" value="ABC2_membrane_4"/>
    <property type="match status" value="1"/>
</dbReference>
<evidence type="ECO:0000313" key="2">
    <source>
        <dbReference type="EMBL" id="SHM74010.1"/>
    </source>
</evidence>
<feature type="transmembrane region" description="Helical" evidence="1">
    <location>
        <begin position="235"/>
        <end position="254"/>
    </location>
</feature>
<reference evidence="3" key="1">
    <citation type="submission" date="2016-11" db="EMBL/GenBank/DDBJ databases">
        <authorList>
            <person name="Varghese N."/>
            <person name="Submissions S."/>
        </authorList>
    </citation>
    <scope>NUCLEOTIDE SEQUENCE [LARGE SCALE GENOMIC DNA]</scope>
    <source>
        <strain evidence="3">DSM 18802</strain>
    </source>
</reference>
<feature type="transmembrane region" description="Helical" evidence="1">
    <location>
        <begin position="171"/>
        <end position="190"/>
    </location>
</feature>
<feature type="transmembrane region" description="Helical" evidence="1">
    <location>
        <begin position="21"/>
        <end position="41"/>
    </location>
</feature>
<dbReference type="OrthoDB" id="1701852at2"/>
<dbReference type="AlphaFoldDB" id="A0A1M7L8Y9"/>
<dbReference type="RefSeq" id="WP_073257697.1">
    <property type="nucleotide sequence ID" value="NZ_FRCR01000011.1"/>
</dbReference>
<dbReference type="InterPro" id="IPR022294">
    <property type="entry name" value="ABC-transptr_permeasesu"/>
</dbReference>
<organism evidence="2 3">
    <name type="scientific">Caldanaerovirga acetigignens</name>
    <dbReference type="NCBI Taxonomy" id="447595"/>
    <lineage>
        <taxon>Bacteria</taxon>
        <taxon>Bacillati</taxon>
        <taxon>Bacillota</taxon>
        <taxon>Clostridia</taxon>
        <taxon>Thermosediminibacterales</taxon>
        <taxon>Thermosediminibacteraceae</taxon>
        <taxon>Caldanaerovirga</taxon>
    </lineage>
</organism>
<dbReference type="EMBL" id="FRCR01000011">
    <property type="protein sequence ID" value="SHM74010.1"/>
    <property type="molecule type" value="Genomic_DNA"/>
</dbReference>
<dbReference type="STRING" id="447595.SAMN05660826_01809"/>
<sequence>MGRVSFLNLLSAEWLKTKRTPVRWLSFLTPVAFAVLLTWYFSLKKVTPYIQAEIYQAFFEVWATVVIPAGSGIISGIVVNQEEMAGDFNGFLGSKLPRNRLYLGKLATITLFSMTSMMIGMVTLLIGIRYVLNIPVNGIIFIVAAFILQLSAMPLFAFHIWIGFARGMGESCGLGCAGVLIASLMASSLGDTVWPLVPWAWPVRLSMLPGIYLPGVILPQHFKSLRFILEQSLKGIIPVAVFFTMMLVGGLVWFNKWECGKTYD</sequence>
<keyword evidence="3" id="KW-1185">Reference proteome</keyword>
<name>A0A1M7L8Y9_9FIRM</name>
<keyword evidence="1" id="KW-1133">Transmembrane helix</keyword>
<dbReference type="NCBIfam" id="TIGR03733">
    <property type="entry name" value="lanti_perm_MutG"/>
    <property type="match status" value="1"/>
</dbReference>
<feature type="transmembrane region" description="Helical" evidence="1">
    <location>
        <begin position="138"/>
        <end position="164"/>
    </location>
</feature>
<keyword evidence="1" id="KW-0472">Membrane</keyword>
<feature type="transmembrane region" description="Helical" evidence="1">
    <location>
        <begin position="101"/>
        <end position="132"/>
    </location>
</feature>
<evidence type="ECO:0000313" key="3">
    <source>
        <dbReference type="Proteomes" id="UP000184375"/>
    </source>
</evidence>
<protein>
    <submittedName>
        <fullName evidence="2">ABC-2 type transport system permease protein</fullName>
    </submittedName>
</protein>
<feature type="transmembrane region" description="Helical" evidence="1">
    <location>
        <begin position="61"/>
        <end position="80"/>
    </location>
</feature>
<proteinExistence type="predicted"/>
<dbReference type="Proteomes" id="UP000184375">
    <property type="component" value="Unassembled WGS sequence"/>
</dbReference>
<accession>A0A1M7L8Y9</accession>
<keyword evidence="1" id="KW-0812">Transmembrane</keyword>
<evidence type="ECO:0000256" key="1">
    <source>
        <dbReference type="SAM" id="Phobius"/>
    </source>
</evidence>
<gene>
    <name evidence="2" type="ORF">SAMN05660826_01809</name>
</gene>
<dbReference type="CDD" id="cd21808">
    <property type="entry name" value="ABC-2_lan_permease_MutG"/>
    <property type="match status" value="1"/>
</dbReference>